<gene>
    <name evidence="2" type="ORF">ERS852407_01369</name>
</gene>
<protein>
    <submittedName>
        <fullName evidence="2">Uncharacterized protein</fullName>
    </submittedName>
</protein>
<evidence type="ECO:0000313" key="3">
    <source>
        <dbReference type="Proteomes" id="UP000095651"/>
    </source>
</evidence>
<dbReference type="EMBL" id="CYZE01000003">
    <property type="protein sequence ID" value="CUN91497.1"/>
    <property type="molecule type" value="Genomic_DNA"/>
</dbReference>
<accession>A0A174ASM9</accession>
<feature type="region of interest" description="Disordered" evidence="1">
    <location>
        <begin position="275"/>
        <end position="295"/>
    </location>
</feature>
<name>A0A174ASM9_9FIRM</name>
<evidence type="ECO:0000256" key="1">
    <source>
        <dbReference type="SAM" id="MobiDB-lite"/>
    </source>
</evidence>
<reference evidence="2 3" key="1">
    <citation type="submission" date="2015-09" db="EMBL/GenBank/DDBJ databases">
        <authorList>
            <consortium name="Pathogen Informatics"/>
        </authorList>
    </citation>
    <scope>NUCLEOTIDE SEQUENCE [LARGE SCALE GENOMIC DNA]</scope>
    <source>
        <strain evidence="2 3">2789STDY5608850</strain>
    </source>
</reference>
<dbReference type="AlphaFoldDB" id="A0A174ASM9"/>
<organism evidence="2 3">
    <name type="scientific">Hungatella hathewayi</name>
    <dbReference type="NCBI Taxonomy" id="154046"/>
    <lineage>
        <taxon>Bacteria</taxon>
        <taxon>Bacillati</taxon>
        <taxon>Bacillota</taxon>
        <taxon>Clostridia</taxon>
        <taxon>Lachnospirales</taxon>
        <taxon>Lachnospiraceae</taxon>
        <taxon>Hungatella</taxon>
    </lineage>
</organism>
<sequence>MSIAKMSMIHNSYRYFTISVDKYEDRCMKGVIYHAGKTPGIRYDNFLEMIIQMNRIFDSMSCPKQAMELRRFTGIEYPEPVIRECNRYQNGRLATFQIYVKFRYNASWQGDITWLEGEQTESFESLLQMLQMIDRIFTGQSKERGTRVTKICQIAINSCEKGLVTGRVQNAFINHLERFKGTIGLADAMVRLFEAGVGENDSGKSLEGKIISEETWDSYRLGGKEATFLIKILFREHSTWQGVIYWRETGEKQAFRSFLEMIMLIASALESGKEESEFEDRFTTTNNREKARMEG</sequence>
<proteinExistence type="predicted"/>
<dbReference type="Proteomes" id="UP000095651">
    <property type="component" value="Unassembled WGS sequence"/>
</dbReference>
<evidence type="ECO:0000313" key="2">
    <source>
        <dbReference type="EMBL" id="CUN91497.1"/>
    </source>
</evidence>